<evidence type="ECO:0000313" key="2">
    <source>
        <dbReference type="Proteomes" id="UP001428341"/>
    </source>
</evidence>
<proteinExistence type="predicted"/>
<keyword evidence="2" id="KW-1185">Reference proteome</keyword>
<comment type="caution">
    <text evidence="1">The sequence shown here is derived from an EMBL/GenBank/DDBJ whole genome shotgun (WGS) entry which is preliminary data.</text>
</comment>
<reference evidence="1 2" key="1">
    <citation type="submission" date="2024-05" db="EMBL/GenBank/DDBJ databases">
        <title>Haplotype-resolved chromosome-level genome assembly of Huyou (Citrus changshanensis).</title>
        <authorList>
            <person name="Miao C."/>
            <person name="Chen W."/>
            <person name="Wu Y."/>
            <person name="Wang L."/>
            <person name="Zhao S."/>
            <person name="Grierson D."/>
            <person name="Xu C."/>
            <person name="Chen K."/>
        </authorList>
    </citation>
    <scope>NUCLEOTIDE SEQUENCE [LARGE SCALE GENOMIC DNA]</scope>
    <source>
        <strain evidence="1">01-14</strain>
        <tissue evidence="1">Leaf</tissue>
    </source>
</reference>
<name>A0AAP0LX04_9ROSI</name>
<dbReference type="PANTHER" id="PTHR36039:SF2">
    <property type="entry name" value="RNA LIGASE_CYCLIC NUCLEOTIDE PHOSPHODIESTERASE FAMILY PROTEIN"/>
    <property type="match status" value="1"/>
</dbReference>
<evidence type="ECO:0000313" key="1">
    <source>
        <dbReference type="EMBL" id="KAK9188963.1"/>
    </source>
</evidence>
<dbReference type="EMBL" id="JBCGBO010000007">
    <property type="protein sequence ID" value="KAK9188963.1"/>
    <property type="molecule type" value="Genomic_DNA"/>
</dbReference>
<dbReference type="Proteomes" id="UP001428341">
    <property type="component" value="Unassembled WGS sequence"/>
</dbReference>
<gene>
    <name evidence="1" type="ORF">WN944_020368</name>
</gene>
<protein>
    <submittedName>
        <fullName evidence="1">Uncharacterized protein</fullName>
    </submittedName>
</protein>
<accession>A0AAP0LX04</accession>
<organism evidence="1 2">
    <name type="scientific">Citrus x changshan-huyou</name>
    <dbReference type="NCBI Taxonomy" id="2935761"/>
    <lineage>
        <taxon>Eukaryota</taxon>
        <taxon>Viridiplantae</taxon>
        <taxon>Streptophyta</taxon>
        <taxon>Embryophyta</taxon>
        <taxon>Tracheophyta</taxon>
        <taxon>Spermatophyta</taxon>
        <taxon>Magnoliopsida</taxon>
        <taxon>eudicotyledons</taxon>
        <taxon>Gunneridae</taxon>
        <taxon>Pentapetalae</taxon>
        <taxon>rosids</taxon>
        <taxon>malvids</taxon>
        <taxon>Sapindales</taxon>
        <taxon>Rutaceae</taxon>
        <taxon>Aurantioideae</taxon>
        <taxon>Citrus</taxon>
    </lineage>
</organism>
<sequence>MSGSVEMYQIQIEFDANLSRAIYNSWVKLRESGISSFFFTKLIKERPNIPLLNSNFIDVNKIRSELVRFGFKRPSHVPINLSFVGMEDLDFSANILSLHPIPNTALCDLQRDVCQLVAQAGSEIKATTPQCQIACHLENPLLVPAYWAVTSALTSLPLRGYAAELAVVKYTFYDAGRVAVDEQLGIFCPAIALKRDKLLSVALRPPPLQDFLSIGGSFIKEDEGIKWLNENEAAGYSVYLLGISSFPDDTN</sequence>
<dbReference type="PANTHER" id="PTHR36039">
    <property type="match status" value="1"/>
</dbReference>
<dbReference type="AlphaFoldDB" id="A0AAP0LX04"/>